<keyword evidence="3" id="KW-1185">Reference proteome</keyword>
<organism evidence="2 3">
    <name type="scientific">Lentinus brumalis</name>
    <dbReference type="NCBI Taxonomy" id="2498619"/>
    <lineage>
        <taxon>Eukaryota</taxon>
        <taxon>Fungi</taxon>
        <taxon>Dikarya</taxon>
        <taxon>Basidiomycota</taxon>
        <taxon>Agaricomycotina</taxon>
        <taxon>Agaricomycetes</taxon>
        <taxon>Polyporales</taxon>
        <taxon>Polyporaceae</taxon>
        <taxon>Lentinus</taxon>
    </lineage>
</organism>
<evidence type="ECO:0000256" key="1">
    <source>
        <dbReference type="SAM" id="MobiDB-lite"/>
    </source>
</evidence>
<evidence type="ECO:0000313" key="2">
    <source>
        <dbReference type="EMBL" id="RDX41231.1"/>
    </source>
</evidence>
<dbReference type="AlphaFoldDB" id="A0A371CLS1"/>
<gene>
    <name evidence="2" type="ORF">OH76DRAFT_247974</name>
</gene>
<proteinExistence type="predicted"/>
<evidence type="ECO:0000313" key="3">
    <source>
        <dbReference type="Proteomes" id="UP000256964"/>
    </source>
</evidence>
<dbReference type="EMBL" id="KZ857519">
    <property type="protein sequence ID" value="RDX41231.1"/>
    <property type="molecule type" value="Genomic_DNA"/>
</dbReference>
<sequence>MNDPASPPCAQVCSACRLESLSSAVSTHSTVVVSSCPVCWEMCRPFPARRISHDFITSNRRHLARTHAPAAVLPAGRRRIQLQLRMKSCPTRRSSPSGHVGEASLTSTLSRTCSRHDEHTSVSPSPRQPAHARVLRVANGLDTGRGRAARANSLGARPTQRTRPPFAKKYLMRLRRPSSVRTLSRPITTRLGVGVASTLQLPGSRRSRRRHLSPTRTQSGKHQVYWG</sequence>
<feature type="region of interest" description="Disordered" evidence="1">
    <location>
        <begin position="88"/>
        <end position="162"/>
    </location>
</feature>
<reference evidence="2 3" key="1">
    <citation type="journal article" date="2018" name="Biotechnol. Biofuels">
        <title>Integrative visual omics of the white-rot fungus Polyporus brumalis exposes the biotechnological potential of its oxidative enzymes for delignifying raw plant biomass.</title>
        <authorList>
            <person name="Miyauchi S."/>
            <person name="Rancon A."/>
            <person name="Drula E."/>
            <person name="Hage H."/>
            <person name="Chaduli D."/>
            <person name="Favel A."/>
            <person name="Grisel S."/>
            <person name="Henrissat B."/>
            <person name="Herpoel-Gimbert I."/>
            <person name="Ruiz-Duenas F.J."/>
            <person name="Chevret D."/>
            <person name="Hainaut M."/>
            <person name="Lin J."/>
            <person name="Wang M."/>
            <person name="Pangilinan J."/>
            <person name="Lipzen A."/>
            <person name="Lesage-Meessen L."/>
            <person name="Navarro D."/>
            <person name="Riley R."/>
            <person name="Grigoriev I.V."/>
            <person name="Zhou S."/>
            <person name="Raouche S."/>
            <person name="Rosso M.N."/>
        </authorList>
    </citation>
    <scope>NUCLEOTIDE SEQUENCE [LARGE SCALE GENOMIC DNA]</scope>
    <source>
        <strain evidence="2 3">BRFM 1820</strain>
    </source>
</reference>
<feature type="region of interest" description="Disordered" evidence="1">
    <location>
        <begin position="199"/>
        <end position="227"/>
    </location>
</feature>
<protein>
    <submittedName>
        <fullName evidence="2">Uncharacterized protein</fullName>
    </submittedName>
</protein>
<accession>A0A371CLS1</accession>
<name>A0A371CLS1_9APHY</name>
<dbReference type="Proteomes" id="UP000256964">
    <property type="component" value="Unassembled WGS sequence"/>
</dbReference>